<organism evidence="3 4">
    <name type="scientific">Albidovulum salinarum</name>
    <dbReference type="NCBI Taxonomy" id="2984153"/>
    <lineage>
        <taxon>Bacteria</taxon>
        <taxon>Pseudomonadati</taxon>
        <taxon>Pseudomonadota</taxon>
        <taxon>Alphaproteobacteria</taxon>
        <taxon>Rhodobacterales</taxon>
        <taxon>Paracoccaceae</taxon>
        <taxon>Albidovulum</taxon>
    </lineage>
</organism>
<evidence type="ECO:0000313" key="4">
    <source>
        <dbReference type="Proteomes" id="UP001209535"/>
    </source>
</evidence>
<dbReference type="RefSeq" id="WP_263339311.1">
    <property type="nucleotide sequence ID" value="NZ_JAOVQO010000019.1"/>
</dbReference>
<accession>A0ABT2XA79</accession>
<name>A0ABT2XA79_9RHOB</name>
<evidence type="ECO:0000259" key="1">
    <source>
        <dbReference type="Pfam" id="PF01968"/>
    </source>
</evidence>
<evidence type="ECO:0000259" key="2">
    <source>
        <dbReference type="Pfam" id="PF05378"/>
    </source>
</evidence>
<dbReference type="Pfam" id="PF01968">
    <property type="entry name" value="Hydantoinase_A"/>
    <property type="match status" value="1"/>
</dbReference>
<evidence type="ECO:0000313" key="3">
    <source>
        <dbReference type="EMBL" id="MCU9849937.1"/>
    </source>
</evidence>
<dbReference type="EMBL" id="JAOVQO010000019">
    <property type="protein sequence ID" value="MCU9849937.1"/>
    <property type="molecule type" value="Genomic_DNA"/>
</dbReference>
<feature type="domain" description="Hydantoinase/oxoprolinase N-terminal" evidence="2">
    <location>
        <begin position="5"/>
        <end position="169"/>
    </location>
</feature>
<dbReference type="PANTHER" id="PTHR11365:SF2">
    <property type="entry name" value="5-OXOPROLINASE"/>
    <property type="match status" value="1"/>
</dbReference>
<dbReference type="InterPro" id="IPR008040">
    <property type="entry name" value="Hydant_A_N"/>
</dbReference>
<feature type="domain" description="Hydantoinase A/oxoprolinase" evidence="1">
    <location>
        <begin position="189"/>
        <end position="441"/>
    </location>
</feature>
<dbReference type="Gene3D" id="3.30.420.40">
    <property type="match status" value="1"/>
</dbReference>
<keyword evidence="4" id="KW-1185">Reference proteome</keyword>
<sequence length="669" mass="69870">MAYLLGVDTGGTYTDAVILDEREDRVIASAKSLTTRPDLSLGVGRAIDAAIEKAGVKAAQVAMVSLSTTLATNALVEGQGGRVALVFIGFEESELARAGLTDALKGDPVIRLAGGHNHGGGEVAPLDLARLETEIATLGADITGFAVAASFATRNPAHENAARELIREKTGKPVTCSNELSAGLNGPRRALTAVLNARLIGMIDRLITACEAHMASLGIDAPLMVVRGDGALVSADLARDRPIETILSGPAASIAGASWLTGETDALVSDIGGTTTDVCLLKDGKPMIDPMGARVGEFRTMVEAVAMRTTGLGGDSELHLIEGLMTSLRLGPRRLVPVSLAARDYPGIVHDALDGWLALDAVGEHDGRFAIPMWRDTPPEGLTGREGAVVERLLAGPRRVTDCVRTRLELPALNRLVARGHVMIAGVTPSDAAHVLGRLDSWDAGAARKAVTLFARRRNGRGDRIAAGPEALAEAVIDQLTAQTVDCLLEAAFAEDSRDWGEVPEGLARHPLMRAGLDGHSGIVKLQASLGVPVIGLGASAPSYYGAVGDRVGTRMVLPEHAGVANAIGAVVGQIAMHAEGIVTSPGPGLFSAHLAEGPKRFNDRDTALAVLEAALTEDAEGRARLAGVEKMRITVDRELSEIEVEGQPMFIEARLRVTAQGRPRIAVG</sequence>
<proteinExistence type="predicted"/>
<gene>
    <name evidence="3" type="ORF">OEZ60_18210</name>
</gene>
<dbReference type="Pfam" id="PF05378">
    <property type="entry name" value="Hydant_A_N"/>
    <property type="match status" value="1"/>
</dbReference>
<protein>
    <submittedName>
        <fullName evidence="3">Hydantoinase/oxoprolinase family protein</fullName>
    </submittedName>
</protein>
<dbReference type="Proteomes" id="UP001209535">
    <property type="component" value="Unassembled WGS sequence"/>
</dbReference>
<dbReference type="InterPro" id="IPR043129">
    <property type="entry name" value="ATPase_NBD"/>
</dbReference>
<dbReference type="InterPro" id="IPR002821">
    <property type="entry name" value="Hydantoinase_A"/>
</dbReference>
<reference evidence="3 4" key="1">
    <citation type="submission" date="2022-10" db="EMBL/GenBank/DDBJ databases">
        <title>Defluviimonas sp. nov., isolated from ocean surface sediments.</title>
        <authorList>
            <person name="He W."/>
            <person name="Wang L."/>
            <person name="Zhang D.-F."/>
        </authorList>
    </citation>
    <scope>NUCLEOTIDE SEQUENCE [LARGE SCALE GENOMIC DNA]</scope>
    <source>
        <strain evidence="3 4">WL0024</strain>
    </source>
</reference>
<dbReference type="InterPro" id="IPR045079">
    <property type="entry name" value="Oxoprolinase-like"/>
</dbReference>
<dbReference type="PANTHER" id="PTHR11365">
    <property type="entry name" value="5-OXOPROLINASE RELATED"/>
    <property type="match status" value="1"/>
</dbReference>
<comment type="caution">
    <text evidence="3">The sequence shown here is derived from an EMBL/GenBank/DDBJ whole genome shotgun (WGS) entry which is preliminary data.</text>
</comment>
<dbReference type="SUPFAM" id="SSF53067">
    <property type="entry name" value="Actin-like ATPase domain"/>
    <property type="match status" value="1"/>
</dbReference>